<evidence type="ECO:0000259" key="3">
    <source>
        <dbReference type="Pfam" id="PF09631"/>
    </source>
</evidence>
<name>A0ABD0SAG9_LOXSC</name>
<proteinExistence type="inferred from homology"/>
<dbReference type="GO" id="GO:0008033">
    <property type="term" value="P:tRNA processing"/>
    <property type="evidence" value="ECO:0007669"/>
    <property type="project" value="UniProtKB-KW"/>
</dbReference>
<evidence type="ECO:0000313" key="5">
    <source>
        <dbReference type="Proteomes" id="UP001549921"/>
    </source>
</evidence>
<dbReference type="SUPFAM" id="SSF53032">
    <property type="entry name" value="tRNA-intron endonuclease catalytic domain-like"/>
    <property type="match status" value="1"/>
</dbReference>
<dbReference type="EMBL" id="JBEDNZ010000025">
    <property type="protein sequence ID" value="KAL0811054.1"/>
    <property type="molecule type" value="Genomic_DNA"/>
</dbReference>
<keyword evidence="2" id="KW-0819">tRNA processing</keyword>
<comment type="similarity">
    <text evidence="1">Belongs to the SEN15 family.</text>
</comment>
<dbReference type="PANTHER" id="PTHR28582">
    <property type="entry name" value="TRNA-SPLICING ENDONUCLEASE SUBUNIT SEN15"/>
    <property type="match status" value="1"/>
</dbReference>
<dbReference type="Pfam" id="PF09631">
    <property type="entry name" value="Sen15"/>
    <property type="match status" value="1"/>
</dbReference>
<accession>A0ABD0SAG9</accession>
<protein>
    <recommendedName>
        <fullName evidence="3">tRNA-splicing endonuclease subunit Sen15 domain-containing protein</fullName>
    </recommendedName>
</protein>
<dbReference type="PANTHER" id="PTHR28582:SF1">
    <property type="entry name" value="TRNA-SPLICING ENDONUCLEASE SUBUNIT SEN15"/>
    <property type="match status" value="1"/>
</dbReference>
<dbReference type="InterPro" id="IPR018593">
    <property type="entry name" value="tRNA-endonuc_su_Sen15"/>
</dbReference>
<dbReference type="AlphaFoldDB" id="A0ABD0SAG9"/>
<organism evidence="4 5">
    <name type="scientific">Loxostege sticticalis</name>
    <name type="common">Beet webworm moth</name>
    <dbReference type="NCBI Taxonomy" id="481309"/>
    <lineage>
        <taxon>Eukaryota</taxon>
        <taxon>Metazoa</taxon>
        <taxon>Ecdysozoa</taxon>
        <taxon>Arthropoda</taxon>
        <taxon>Hexapoda</taxon>
        <taxon>Insecta</taxon>
        <taxon>Pterygota</taxon>
        <taxon>Neoptera</taxon>
        <taxon>Endopterygota</taxon>
        <taxon>Lepidoptera</taxon>
        <taxon>Glossata</taxon>
        <taxon>Ditrysia</taxon>
        <taxon>Pyraloidea</taxon>
        <taxon>Crambidae</taxon>
        <taxon>Pyraustinae</taxon>
        <taxon>Loxostege</taxon>
    </lineage>
</organism>
<dbReference type="GO" id="GO:0005634">
    <property type="term" value="C:nucleus"/>
    <property type="evidence" value="ECO:0007669"/>
    <property type="project" value="UniProtKB-ARBA"/>
</dbReference>
<dbReference type="Gene3D" id="3.40.1350.10">
    <property type="match status" value="1"/>
</dbReference>
<gene>
    <name evidence="4" type="ORF">ABMA28_010333</name>
</gene>
<reference evidence="4 5" key="1">
    <citation type="submission" date="2024-06" db="EMBL/GenBank/DDBJ databases">
        <title>A chromosome-level genome assembly of beet webworm, Loxostege sticticalis.</title>
        <authorList>
            <person name="Zhang Y."/>
        </authorList>
    </citation>
    <scope>NUCLEOTIDE SEQUENCE [LARGE SCALE GENOMIC DNA]</scope>
    <source>
        <strain evidence="4">AQ028</strain>
        <tissue evidence="4">Male pupae</tissue>
    </source>
</reference>
<dbReference type="Proteomes" id="UP001549921">
    <property type="component" value="Unassembled WGS sequence"/>
</dbReference>
<feature type="domain" description="tRNA-splicing endonuclease subunit Sen15" evidence="3">
    <location>
        <begin position="31"/>
        <end position="122"/>
    </location>
</feature>
<comment type="caution">
    <text evidence="4">The sequence shown here is derived from an EMBL/GenBank/DDBJ whole genome shotgun (WGS) entry which is preliminary data.</text>
</comment>
<dbReference type="InterPro" id="IPR011856">
    <property type="entry name" value="tRNA_endonuc-like_dom_sf"/>
</dbReference>
<evidence type="ECO:0000313" key="4">
    <source>
        <dbReference type="EMBL" id="KAL0811054.1"/>
    </source>
</evidence>
<evidence type="ECO:0000256" key="1">
    <source>
        <dbReference type="ARBA" id="ARBA00006091"/>
    </source>
</evidence>
<sequence>MHIMDIEAKIKEDMKALGCESDMKITLAYHLYIHLVDEKLMYDTEYCYNKDIDTLYIVARPSKNEKINIYVPIPTYDDINLEFINKIQENLCTVETGPSINLAFIEGDSTTVIYTFTKGLVERPPPEKITEQRKKEERRSFINNELRKYRNDIMNDALNGGFVDDDDCQVLD</sequence>
<dbReference type="InterPro" id="IPR036167">
    <property type="entry name" value="tRNA_intron_Endo_cat-like_sf"/>
</dbReference>
<evidence type="ECO:0000256" key="2">
    <source>
        <dbReference type="ARBA" id="ARBA00022694"/>
    </source>
</evidence>